<dbReference type="InterPro" id="IPR011008">
    <property type="entry name" value="Dimeric_a/b-barrel"/>
</dbReference>
<dbReference type="AlphaFoldDB" id="A0A543CFS7"/>
<dbReference type="GO" id="GO:0004497">
    <property type="term" value="F:monooxygenase activity"/>
    <property type="evidence" value="ECO:0007669"/>
    <property type="project" value="UniProtKB-KW"/>
</dbReference>
<keyword evidence="3" id="KW-1185">Reference proteome</keyword>
<dbReference type="RefSeq" id="WP_141954585.1">
    <property type="nucleotide sequence ID" value="NZ_VFOZ01000001.1"/>
</dbReference>
<dbReference type="EMBL" id="VFOZ01000001">
    <property type="protein sequence ID" value="TQL95952.1"/>
    <property type="molecule type" value="Genomic_DNA"/>
</dbReference>
<evidence type="ECO:0000313" key="3">
    <source>
        <dbReference type="Proteomes" id="UP000316096"/>
    </source>
</evidence>
<dbReference type="SUPFAM" id="SSF54909">
    <property type="entry name" value="Dimeric alpha+beta barrel"/>
    <property type="match status" value="1"/>
</dbReference>
<sequence>MSIFVRARFEPRDDRAADFEQAANALREQAKDEQGTLTFRLFQAGDGYVALEEYTDTAAALAHQESAAALLEHVAECAEMVSAELYGPIGPELRAWADSQPQVIVFSDLPEPPG</sequence>
<proteinExistence type="predicted"/>
<organism evidence="2 3">
    <name type="scientific">Actinoallomurus bryophytorum</name>
    <dbReference type="NCBI Taxonomy" id="1490222"/>
    <lineage>
        <taxon>Bacteria</taxon>
        <taxon>Bacillati</taxon>
        <taxon>Actinomycetota</taxon>
        <taxon>Actinomycetes</taxon>
        <taxon>Streptosporangiales</taxon>
        <taxon>Thermomonosporaceae</taxon>
        <taxon>Actinoallomurus</taxon>
    </lineage>
</organism>
<keyword evidence="2" id="KW-0503">Monooxygenase</keyword>
<dbReference type="InterPro" id="IPR007138">
    <property type="entry name" value="ABM_dom"/>
</dbReference>
<dbReference type="Pfam" id="PF03992">
    <property type="entry name" value="ABM"/>
    <property type="match status" value="1"/>
</dbReference>
<comment type="caution">
    <text evidence="2">The sequence shown here is derived from an EMBL/GenBank/DDBJ whole genome shotgun (WGS) entry which is preliminary data.</text>
</comment>
<dbReference type="Proteomes" id="UP000316096">
    <property type="component" value="Unassembled WGS sequence"/>
</dbReference>
<gene>
    <name evidence="2" type="ORF">FB559_1464</name>
</gene>
<evidence type="ECO:0000313" key="2">
    <source>
        <dbReference type="EMBL" id="TQL95952.1"/>
    </source>
</evidence>
<name>A0A543CFS7_9ACTN</name>
<keyword evidence="2" id="KW-0560">Oxidoreductase</keyword>
<feature type="domain" description="ABM" evidence="1">
    <location>
        <begin position="3"/>
        <end position="68"/>
    </location>
</feature>
<dbReference type="OrthoDB" id="3826508at2"/>
<accession>A0A543CFS7</accession>
<dbReference type="Gene3D" id="3.30.70.100">
    <property type="match status" value="1"/>
</dbReference>
<reference evidence="2 3" key="1">
    <citation type="submission" date="2019-06" db="EMBL/GenBank/DDBJ databases">
        <title>Sequencing the genomes of 1000 actinobacteria strains.</title>
        <authorList>
            <person name="Klenk H.-P."/>
        </authorList>
    </citation>
    <scope>NUCLEOTIDE SEQUENCE [LARGE SCALE GENOMIC DNA]</scope>
    <source>
        <strain evidence="2 3">DSM 102200</strain>
    </source>
</reference>
<protein>
    <submittedName>
        <fullName evidence="2">Quinol monooxygenase YgiN</fullName>
    </submittedName>
</protein>
<evidence type="ECO:0000259" key="1">
    <source>
        <dbReference type="Pfam" id="PF03992"/>
    </source>
</evidence>